<reference evidence="3" key="2">
    <citation type="journal article" date="2020" name="J. Mol. Biol.">
        <title>Phage G Structure at 6.1A Resolution, Condensed DNA, and Host Identity Revision to a Lysinibacillus.</title>
        <authorList>
            <person name="Gonzalez B."/>
            <person name="Monroe L."/>
            <person name="Li K."/>
            <person name="Yan R."/>
            <person name="Wright E."/>
            <person name="Walter T."/>
            <person name="Kihara D."/>
            <person name="Weintraub S.T."/>
            <person name="Thomas J.A."/>
            <person name="Serwer P."/>
            <person name="Jiang W."/>
        </authorList>
    </citation>
    <scope>STRUCTURE BY ELECTRON MICROSCOPY (6.10 ANGSTROMS) OF 1-280</scope>
</reference>
<keyword evidence="3" id="KW-0002">3D-structure</keyword>
<dbReference type="EMBL" id="JN638751">
    <property type="protein sequence ID" value="AEO93298.1"/>
    <property type="molecule type" value="Genomic_DNA"/>
</dbReference>
<dbReference type="Proteomes" id="UP000009273">
    <property type="component" value="Segment"/>
</dbReference>
<keyword evidence="2" id="KW-1185">Reference proteome</keyword>
<dbReference type="InterPro" id="IPR049994">
    <property type="entry name" value="Staley_37-like"/>
</dbReference>
<dbReference type="OrthoDB" id="4335at10239"/>
<protein>
    <submittedName>
        <fullName evidence="1">Gp27</fullName>
    </submittedName>
</protein>
<dbReference type="KEGG" id="vg:18563246"/>
<name>G3MB97_9CAUD</name>
<dbReference type="SMR" id="G3MB97"/>
<dbReference type="GeneID" id="18563246"/>
<evidence type="ECO:0000313" key="1">
    <source>
        <dbReference type="EMBL" id="AEO93298.1"/>
    </source>
</evidence>
<dbReference type="PDB" id="6WKK">
    <property type="method" value="EM"/>
    <property type="resolution" value="6.10 A"/>
    <property type="chains" value="A/B/C/D/E/F=1-280"/>
</dbReference>
<proteinExistence type="evidence at protein level"/>
<gene>
    <name evidence="1" type="primary">27</name>
    <name evidence="1" type="ORF">G_27</name>
</gene>
<dbReference type="RefSeq" id="YP_009015338.1">
    <property type="nucleotide sequence ID" value="NC_023719.1"/>
</dbReference>
<dbReference type="NCBIfam" id="NF042927">
    <property type="entry name" value="capsid_Caudo_2"/>
    <property type="match status" value="1"/>
</dbReference>
<evidence type="ECO:0007829" key="3">
    <source>
        <dbReference type="PDB" id="6WKK"/>
    </source>
</evidence>
<dbReference type="SUPFAM" id="SSF56563">
    <property type="entry name" value="Major capsid protein gp5"/>
    <property type="match status" value="1"/>
</dbReference>
<reference evidence="1 2" key="1">
    <citation type="submission" date="2011-09" db="EMBL/GenBank/DDBJ databases">
        <authorList>
            <person name="Pope W.H."/>
            <person name="Pedulla M.L."/>
            <person name="Ford M.E."/>
            <person name="Peebles C.L."/>
            <person name="Hatfull G.H."/>
            <person name="Hendrix R.W."/>
        </authorList>
    </citation>
    <scope>NUCLEOTIDE SEQUENCE [LARGE SCALE GENOMIC DNA]</scope>
    <source>
        <strain evidence="1">G</strain>
    </source>
</reference>
<accession>G3MB97</accession>
<sequence length="282" mass="31191">MSQLSNQEKEYLISKALETEEGRVALAQAMANPIRVSLDYQGVGRKLLVVDPLPQGALPVYDKDVDAKAFVISKRGQVPDQVIEGDRIQVPTFEIVSYPQVRFSQVKERRFNVIDRAQQRAKADIMAVEDAEIFSLLEGAATAVNAVTISSGGLQRAALTKAFQEVEKHDLVVTKIVMNASAFADIRAWGQNEFDPVTQHEVLQTGLFGHIWTADILISKKVPQNTVYVLADPEFVGVMPIRQDIQVIPADKPEELRLGWVIYEELGLAVVNSLAIAKISIQ</sequence>
<evidence type="ECO:0000313" key="2">
    <source>
        <dbReference type="Proteomes" id="UP000009273"/>
    </source>
</evidence>
<organism evidence="1 2">
    <name type="scientific">Bacillus phage G</name>
    <dbReference type="NCBI Taxonomy" id="2884420"/>
    <lineage>
        <taxon>Viruses</taxon>
        <taxon>Duplodnaviria</taxon>
        <taxon>Heunggongvirae</taxon>
        <taxon>Uroviricota</taxon>
        <taxon>Caudoviricetes</taxon>
        <taxon>Donellivirus</taxon>
        <taxon>Donellivirus gee</taxon>
    </lineage>
</organism>